<dbReference type="EMBL" id="JAMQOQ010000001">
    <property type="protein sequence ID" value="MDS0293782.1"/>
    <property type="molecule type" value="Genomic_DNA"/>
</dbReference>
<dbReference type="Pfam" id="PF12773">
    <property type="entry name" value="DZR"/>
    <property type="match status" value="1"/>
</dbReference>
<dbReference type="Proteomes" id="UP001254813">
    <property type="component" value="Unassembled WGS sequence"/>
</dbReference>
<sequence>MSKITFRADEELVERMEGLDTSKSEAMRDALRLYLDGAERSAEAETEAKTTGDAPPSDAESAVDDALRARVDELVRERVDAVLAERLAVGRTPSPGGAQDVNVNITVDGAAAETPANAPENASPDETPERKTPGANPSPDADARGKSCEKCGEALDAEDVYCANCGEKATHRVFCECGDEVRSDWAFCPGCGRRTSAADVLDRY</sequence>
<dbReference type="CDD" id="cd22231">
    <property type="entry name" value="RHH_NikR_HicB-like"/>
    <property type="match status" value="1"/>
</dbReference>
<feature type="domain" description="DZANK-type" evidence="2">
    <location>
        <begin position="148"/>
        <end position="192"/>
    </location>
</feature>
<feature type="compositionally biased region" description="Basic and acidic residues" evidence="1">
    <location>
        <begin position="38"/>
        <end position="50"/>
    </location>
</feature>
<proteinExistence type="predicted"/>
<dbReference type="InterPro" id="IPR056278">
    <property type="entry name" value="CdrL_M"/>
</dbReference>
<dbReference type="Pfam" id="PF24252">
    <property type="entry name" value="CdrL_M"/>
    <property type="match status" value="1"/>
</dbReference>
<evidence type="ECO:0000313" key="4">
    <source>
        <dbReference type="EMBL" id="MDS0293782.1"/>
    </source>
</evidence>
<protein>
    <submittedName>
        <fullName evidence="4">Zinc ribbon domain-containing protein</fullName>
    </submittedName>
</protein>
<feature type="region of interest" description="Disordered" evidence="1">
    <location>
        <begin position="88"/>
        <end position="148"/>
    </location>
</feature>
<evidence type="ECO:0000256" key="1">
    <source>
        <dbReference type="SAM" id="MobiDB-lite"/>
    </source>
</evidence>
<name>A0ABU2FZ35_9EURY</name>
<gene>
    <name evidence="4" type="ORF">NDI79_06305</name>
</gene>
<evidence type="ECO:0000259" key="2">
    <source>
        <dbReference type="Pfam" id="PF12773"/>
    </source>
</evidence>
<accession>A0ABU2FZ35</accession>
<evidence type="ECO:0000259" key="3">
    <source>
        <dbReference type="Pfam" id="PF24252"/>
    </source>
</evidence>
<feature type="domain" description="CdrL-like middle region" evidence="3">
    <location>
        <begin position="63"/>
        <end position="132"/>
    </location>
</feature>
<comment type="caution">
    <text evidence="4">The sequence shown here is derived from an EMBL/GenBank/DDBJ whole genome shotgun (WGS) entry which is preliminary data.</text>
</comment>
<dbReference type="InterPro" id="IPR025874">
    <property type="entry name" value="DZR"/>
</dbReference>
<evidence type="ECO:0000313" key="5">
    <source>
        <dbReference type="Proteomes" id="UP001254813"/>
    </source>
</evidence>
<keyword evidence="5" id="KW-1185">Reference proteome</keyword>
<reference evidence="4 5" key="1">
    <citation type="submission" date="2022-06" db="EMBL/GenBank/DDBJ databases">
        <title>Halogeometricum sp. a new haloarchaeum isolate from saline soil.</title>
        <authorList>
            <person name="Strakova D."/>
            <person name="Galisteo C."/>
            <person name="Sanchez-Porro C."/>
            <person name="Ventosa A."/>
        </authorList>
    </citation>
    <scope>NUCLEOTIDE SEQUENCE [LARGE SCALE GENOMIC DNA]</scope>
    <source>
        <strain evidence="5">S3BR25-2</strain>
    </source>
</reference>
<feature type="compositionally biased region" description="Low complexity" evidence="1">
    <location>
        <begin position="110"/>
        <end position="122"/>
    </location>
</feature>
<dbReference type="RefSeq" id="WP_310927595.1">
    <property type="nucleotide sequence ID" value="NZ_JAMQOQ010000001.1"/>
</dbReference>
<organism evidence="4 5">
    <name type="scientific">Halogeometricum luteum</name>
    <dbReference type="NCBI Taxonomy" id="2950537"/>
    <lineage>
        <taxon>Archaea</taxon>
        <taxon>Methanobacteriati</taxon>
        <taxon>Methanobacteriota</taxon>
        <taxon>Stenosarchaea group</taxon>
        <taxon>Halobacteria</taxon>
        <taxon>Halobacteriales</taxon>
        <taxon>Haloferacaceae</taxon>
        <taxon>Halogeometricum</taxon>
    </lineage>
</organism>
<feature type="region of interest" description="Disordered" evidence="1">
    <location>
        <begin position="38"/>
        <end position="65"/>
    </location>
</feature>